<dbReference type="AlphaFoldDB" id="A0A5E7YNQ6"/>
<gene>
    <name evidence="2" type="ORF">SPHINGO391_390094</name>
</gene>
<name>A0A5E7YNQ6_9SPHN</name>
<dbReference type="Proteomes" id="UP000326857">
    <property type="component" value="Unassembled WGS sequence"/>
</dbReference>
<proteinExistence type="predicted"/>
<reference evidence="2 3" key="1">
    <citation type="submission" date="2019-09" db="EMBL/GenBank/DDBJ databases">
        <authorList>
            <person name="Dittami M. S."/>
        </authorList>
    </citation>
    <scope>NUCLEOTIDE SEQUENCE [LARGE SCALE GENOMIC DNA]</scope>
    <source>
        <strain evidence="2">SPHINGO391</strain>
    </source>
</reference>
<evidence type="ECO:0000313" key="2">
    <source>
        <dbReference type="EMBL" id="VVT07791.1"/>
    </source>
</evidence>
<organism evidence="2 3">
    <name type="scientific">Sphingomonas aurantiaca</name>
    <dbReference type="NCBI Taxonomy" id="185949"/>
    <lineage>
        <taxon>Bacteria</taxon>
        <taxon>Pseudomonadati</taxon>
        <taxon>Pseudomonadota</taxon>
        <taxon>Alphaproteobacteria</taxon>
        <taxon>Sphingomonadales</taxon>
        <taxon>Sphingomonadaceae</taxon>
        <taxon>Sphingomonas</taxon>
    </lineage>
</organism>
<evidence type="ECO:0000313" key="3">
    <source>
        <dbReference type="Proteomes" id="UP000326857"/>
    </source>
</evidence>
<evidence type="ECO:0000256" key="1">
    <source>
        <dbReference type="SAM" id="MobiDB-lite"/>
    </source>
</evidence>
<dbReference type="EMBL" id="CABVLI010000033">
    <property type="protein sequence ID" value="VVT07791.1"/>
    <property type="molecule type" value="Genomic_DNA"/>
</dbReference>
<sequence>MLFLLRSQPLGGNSDDAMNDGIAVRKNLDGSNSQDGETTRGKPAIAGGIARWPIAEVMRLTIDLDHKTRGMAVKIRDVRTRRMLPAKLETRGPFTQREPDRYLGRRHRPAKLLRPRSRRPRSLQHI</sequence>
<accession>A0A5E7YNQ6</accession>
<protein>
    <submittedName>
        <fullName evidence="2">Uncharacterized protein</fullName>
    </submittedName>
</protein>
<feature type="compositionally biased region" description="Basic residues" evidence="1">
    <location>
        <begin position="104"/>
        <end position="126"/>
    </location>
</feature>
<feature type="region of interest" description="Disordered" evidence="1">
    <location>
        <begin position="84"/>
        <end position="126"/>
    </location>
</feature>